<evidence type="ECO:0000313" key="3">
    <source>
        <dbReference type="Proteomes" id="UP000294309"/>
    </source>
</evidence>
<evidence type="ECO:0000256" key="1">
    <source>
        <dbReference type="SAM" id="Phobius"/>
    </source>
</evidence>
<gene>
    <name evidence="2" type="ORF">SGLAD_v1c05750</name>
</gene>
<dbReference type="OrthoDB" id="389145at2"/>
<name>A0A4P7AH55_9MOLU</name>
<dbReference type="AlphaFoldDB" id="A0A4P7AH55"/>
<reference evidence="2 3" key="1">
    <citation type="submission" date="2019-03" db="EMBL/GenBank/DDBJ databases">
        <title>Complete genome sequence of Spiroplasma gladiatoris TG-1 (DSM 22552).</title>
        <authorList>
            <person name="Lin Y.-C."/>
            <person name="Chou L."/>
            <person name="Kuo C.-H."/>
        </authorList>
    </citation>
    <scope>NUCLEOTIDE SEQUENCE [LARGE SCALE GENOMIC DNA]</scope>
    <source>
        <strain evidence="2 3">TG-1</strain>
    </source>
</reference>
<keyword evidence="3" id="KW-1185">Reference proteome</keyword>
<dbReference type="EMBL" id="CP038013">
    <property type="protein sequence ID" value="QBQ07774.1"/>
    <property type="molecule type" value="Genomic_DNA"/>
</dbReference>
<dbReference type="KEGG" id="sgq:SGLAD_v1c05750"/>
<accession>A0A4P7AH55</accession>
<keyword evidence="1" id="KW-0472">Membrane</keyword>
<sequence length="222" mass="26066">MNWFGTNVSWVVIVIILVIVLAISLFFPWQKVKNRKQQKSDLINKPIDEKNKNNSESIIPNFMGIYNSIGKSESVRMKKLVYVEPKENSCELCIKYENTVLSLEVIDKNYLTMAEAISNGYHHLGCTHKDIDYYPGDTELKDKFFTQEEQIKFHQLILEQFKLENNIRNIKYDLENKNSKSVSIEDLNKAIEKLDIFCKENNLTRNFSREEPEISDLKKFTK</sequence>
<feature type="transmembrane region" description="Helical" evidence="1">
    <location>
        <begin position="6"/>
        <end position="29"/>
    </location>
</feature>
<dbReference type="Proteomes" id="UP000294309">
    <property type="component" value="Chromosome"/>
</dbReference>
<dbReference type="RefSeq" id="WP_134297561.1">
    <property type="nucleotide sequence ID" value="NZ_CP038013.1"/>
</dbReference>
<protein>
    <submittedName>
        <fullName evidence="2">Uncharacterized protein</fullName>
    </submittedName>
</protein>
<evidence type="ECO:0000313" key="2">
    <source>
        <dbReference type="EMBL" id="QBQ07774.1"/>
    </source>
</evidence>
<keyword evidence="1" id="KW-0812">Transmembrane</keyword>
<proteinExistence type="predicted"/>
<keyword evidence="1" id="KW-1133">Transmembrane helix</keyword>
<organism evidence="2 3">
    <name type="scientific">Spiroplasma gladiatoris</name>
    <dbReference type="NCBI Taxonomy" id="2143"/>
    <lineage>
        <taxon>Bacteria</taxon>
        <taxon>Bacillati</taxon>
        <taxon>Mycoplasmatota</taxon>
        <taxon>Mollicutes</taxon>
        <taxon>Entomoplasmatales</taxon>
        <taxon>Spiroplasmataceae</taxon>
        <taxon>Spiroplasma</taxon>
    </lineage>
</organism>